<accession>A0AA35YBK6</accession>
<name>A0AA35YBK6_LACSI</name>
<feature type="compositionally biased region" description="Basic and acidic residues" evidence="1">
    <location>
        <begin position="1"/>
        <end position="12"/>
    </location>
</feature>
<gene>
    <name evidence="2" type="ORF">LSALG_LOCUS6822</name>
</gene>
<proteinExistence type="predicted"/>
<reference evidence="2" key="1">
    <citation type="submission" date="2023-04" db="EMBL/GenBank/DDBJ databases">
        <authorList>
            <person name="Vijverberg K."/>
            <person name="Xiong W."/>
            <person name="Schranz E."/>
        </authorList>
    </citation>
    <scope>NUCLEOTIDE SEQUENCE</scope>
</reference>
<keyword evidence="3" id="KW-1185">Reference proteome</keyword>
<feature type="compositionally biased region" description="Acidic residues" evidence="1">
    <location>
        <begin position="16"/>
        <end position="25"/>
    </location>
</feature>
<organism evidence="2 3">
    <name type="scientific">Lactuca saligna</name>
    <name type="common">Willowleaf lettuce</name>
    <dbReference type="NCBI Taxonomy" id="75948"/>
    <lineage>
        <taxon>Eukaryota</taxon>
        <taxon>Viridiplantae</taxon>
        <taxon>Streptophyta</taxon>
        <taxon>Embryophyta</taxon>
        <taxon>Tracheophyta</taxon>
        <taxon>Spermatophyta</taxon>
        <taxon>Magnoliopsida</taxon>
        <taxon>eudicotyledons</taxon>
        <taxon>Gunneridae</taxon>
        <taxon>Pentapetalae</taxon>
        <taxon>asterids</taxon>
        <taxon>campanulids</taxon>
        <taxon>Asterales</taxon>
        <taxon>Asteraceae</taxon>
        <taxon>Cichorioideae</taxon>
        <taxon>Cichorieae</taxon>
        <taxon>Lactucinae</taxon>
        <taxon>Lactuca</taxon>
    </lineage>
</organism>
<dbReference type="PANTHER" id="PTHR33018">
    <property type="entry name" value="OS10G0338966 PROTEIN-RELATED"/>
    <property type="match status" value="1"/>
</dbReference>
<dbReference type="PANTHER" id="PTHR33018:SF34">
    <property type="entry name" value="OS02G0472350 PROTEIN"/>
    <property type="match status" value="1"/>
</dbReference>
<evidence type="ECO:0000256" key="1">
    <source>
        <dbReference type="SAM" id="MobiDB-lite"/>
    </source>
</evidence>
<sequence length="453" mass="52088">MEVDKEQHKDIPDYNTEYELDDVNQEYDSPTENGENKHIHYNSQSDSEEEIYKLVPSKSDRKRGMTRLPKIKTKYVNSGGKKSVSGLMNLHYFDVHESGKQFVMNRLGILLWNFRRKLYADYIKPHLRDTDMLEKIPVRYRALITEQDAWNKFVTYTQSQETIKARKMSKYDHRMGRGGYTTLRRKLIEENVISKEEIPPRSVMWCKGRESKGEFKDDDVKIMADKLMEHEKQIKEGQVNVEPGTDAMTLVFGKEKGGFLKGVSTGVTYNRYFNVPRSKGSSKEEIKALKVALHNGKLKLEKKDVELKALSTKVNEQDQTPKLLLAHLNAKRADFPNLSHTIVIPKPNKKLVQTKSATAAPDAKLISMKSATANRKTTKKTVESQTTTINQNIPKVSPNNPIHQPIKCSLSYPYKRNIVARGYSKTQQKTCLNEICNCSTRCKIDYHEICNSY</sequence>
<protein>
    <submittedName>
        <fullName evidence="2">Uncharacterized protein</fullName>
    </submittedName>
</protein>
<feature type="region of interest" description="Disordered" evidence="1">
    <location>
        <begin position="1"/>
        <end position="48"/>
    </location>
</feature>
<dbReference type="Proteomes" id="UP001177003">
    <property type="component" value="Chromosome 0"/>
</dbReference>
<evidence type="ECO:0000313" key="3">
    <source>
        <dbReference type="Proteomes" id="UP001177003"/>
    </source>
</evidence>
<dbReference type="EMBL" id="OX465086">
    <property type="protein sequence ID" value="CAI9266251.1"/>
    <property type="molecule type" value="Genomic_DNA"/>
</dbReference>
<evidence type="ECO:0000313" key="2">
    <source>
        <dbReference type="EMBL" id="CAI9266251.1"/>
    </source>
</evidence>
<dbReference type="AlphaFoldDB" id="A0AA35YBK6"/>